<sequence length="306" mass="34567">MFHNQDQMNRNTYKSGFVAIVGRPNVGKSTLMNHVIGQKIAIMSDKPQTTRNKIHGVYTTDHSQIVFLDTPGIHKRKSKLGDYMNNVALNTLNEVEAVLFLVDVSAGLGGGDKYVIEQLKKVRTPVILVMNKIDQVHPEALPPMITEYNELHDFAAIVPISAINGSNVNRLLDVLGGYLPEGPQYYPDDQITDHPEQFVVAELIREKILHLTREEIPHSIAVTIEDMRVQENGVVYISAVIFVERDSQKGIVIGKQGALLKEIGKLARQDIENLLGSKTFMELWVKVKKDWRNQDRVLRDLGFRHE</sequence>
<dbReference type="PANTHER" id="PTHR42698">
    <property type="entry name" value="GTPASE ERA"/>
    <property type="match status" value="1"/>
</dbReference>
<evidence type="ECO:0000256" key="9">
    <source>
        <dbReference type="PROSITE-ProRule" id="PRU01050"/>
    </source>
</evidence>
<evidence type="ECO:0000259" key="12">
    <source>
        <dbReference type="PROSITE" id="PS51713"/>
    </source>
</evidence>
<reference evidence="14" key="1">
    <citation type="submission" date="2018-08" db="EMBL/GenBank/DDBJ databases">
        <authorList>
            <person name="Chevrot R."/>
        </authorList>
    </citation>
    <scope>NUCLEOTIDE SEQUENCE [LARGE SCALE GENOMIC DNA]</scope>
</reference>
<evidence type="ECO:0000256" key="3">
    <source>
        <dbReference type="ARBA" id="ARBA00022517"/>
    </source>
</evidence>
<evidence type="ECO:0000259" key="11">
    <source>
        <dbReference type="PROSITE" id="PS50823"/>
    </source>
</evidence>
<feature type="region of interest" description="G4" evidence="9">
    <location>
        <begin position="131"/>
        <end position="134"/>
    </location>
</feature>
<dbReference type="PROSITE" id="PS50823">
    <property type="entry name" value="KH_TYPE_2"/>
    <property type="match status" value="1"/>
</dbReference>
<accession>A0A383R6W9</accession>
<dbReference type="FunFam" id="3.40.50.300:FF:000094">
    <property type="entry name" value="GTPase Era"/>
    <property type="match status" value="1"/>
</dbReference>
<name>A0A383R6W9_PAEAL</name>
<dbReference type="GO" id="GO:0005886">
    <property type="term" value="C:plasma membrane"/>
    <property type="evidence" value="ECO:0007669"/>
    <property type="project" value="UniProtKB-SubCell"/>
</dbReference>
<feature type="domain" description="KH type-2" evidence="11">
    <location>
        <begin position="212"/>
        <end position="289"/>
    </location>
</feature>
<comment type="subcellular location">
    <subcellularLocation>
        <location evidence="8">Cytoplasm</location>
    </subcellularLocation>
    <subcellularLocation>
        <location evidence="8">Cell membrane</location>
        <topology evidence="8">Peripheral membrane protein</topology>
    </subcellularLocation>
</comment>
<evidence type="ECO:0000313" key="14">
    <source>
        <dbReference type="Proteomes" id="UP000304148"/>
    </source>
</evidence>
<dbReference type="InterPro" id="IPR027417">
    <property type="entry name" value="P-loop_NTPase"/>
</dbReference>
<dbReference type="CDD" id="cd04163">
    <property type="entry name" value="Era"/>
    <property type="match status" value="1"/>
</dbReference>
<feature type="region of interest" description="G1" evidence="9">
    <location>
        <begin position="22"/>
        <end position="29"/>
    </location>
</feature>
<keyword evidence="8" id="KW-0963">Cytoplasm</keyword>
<evidence type="ECO:0000256" key="10">
    <source>
        <dbReference type="RuleBase" id="RU003761"/>
    </source>
</evidence>
<dbReference type="PROSITE" id="PS51713">
    <property type="entry name" value="G_ERA"/>
    <property type="match status" value="1"/>
</dbReference>
<proteinExistence type="inferred from homology"/>
<dbReference type="HAMAP" id="MF_00367">
    <property type="entry name" value="GTPase_Era"/>
    <property type="match status" value="1"/>
</dbReference>
<dbReference type="GO" id="GO:0000028">
    <property type="term" value="P:ribosomal small subunit assembly"/>
    <property type="evidence" value="ECO:0007669"/>
    <property type="project" value="TreeGrafter"/>
</dbReference>
<gene>
    <name evidence="8 13" type="primary">era</name>
    <name evidence="13" type="ORF">PBLR_10955</name>
</gene>
<dbReference type="SUPFAM" id="SSF52540">
    <property type="entry name" value="P-loop containing nucleoside triphosphate hydrolases"/>
    <property type="match status" value="1"/>
</dbReference>
<dbReference type="InterPro" id="IPR005225">
    <property type="entry name" value="Small_GTP-bd"/>
</dbReference>
<dbReference type="AlphaFoldDB" id="A0A383R6W9"/>
<dbReference type="CDD" id="cd22534">
    <property type="entry name" value="KH-II_Era"/>
    <property type="match status" value="1"/>
</dbReference>
<dbReference type="InterPro" id="IPR004044">
    <property type="entry name" value="KH_dom_type_2"/>
</dbReference>
<dbReference type="Pfam" id="PF01926">
    <property type="entry name" value="MMR_HSR1"/>
    <property type="match status" value="1"/>
</dbReference>
<dbReference type="InterPro" id="IPR006073">
    <property type="entry name" value="GTP-bd"/>
</dbReference>
<keyword evidence="4 8" id="KW-0547">Nucleotide-binding</keyword>
<keyword evidence="3 8" id="KW-0690">Ribosome biogenesis</keyword>
<feature type="region of interest" description="G3" evidence="9">
    <location>
        <begin position="69"/>
        <end position="72"/>
    </location>
</feature>
<dbReference type="InterPro" id="IPR015946">
    <property type="entry name" value="KH_dom-like_a/b"/>
</dbReference>
<dbReference type="NCBIfam" id="TIGR00436">
    <property type="entry name" value="era"/>
    <property type="match status" value="1"/>
</dbReference>
<keyword evidence="7 8" id="KW-0472">Membrane</keyword>
<dbReference type="EMBL" id="LS992241">
    <property type="protein sequence ID" value="SYX82533.1"/>
    <property type="molecule type" value="Genomic_DNA"/>
</dbReference>
<feature type="region of interest" description="G5" evidence="9">
    <location>
        <begin position="160"/>
        <end position="162"/>
    </location>
</feature>
<feature type="binding site" evidence="8">
    <location>
        <begin position="131"/>
        <end position="134"/>
    </location>
    <ligand>
        <name>GTP</name>
        <dbReference type="ChEBI" id="CHEBI:37565"/>
    </ligand>
</feature>
<dbReference type="Gene3D" id="3.30.300.20">
    <property type="match status" value="1"/>
</dbReference>
<dbReference type="Gene3D" id="3.40.50.300">
    <property type="entry name" value="P-loop containing nucleotide triphosphate hydrolases"/>
    <property type="match status" value="1"/>
</dbReference>
<dbReference type="InterPro" id="IPR009019">
    <property type="entry name" value="KH_sf_prok-type"/>
</dbReference>
<evidence type="ECO:0000256" key="4">
    <source>
        <dbReference type="ARBA" id="ARBA00022741"/>
    </source>
</evidence>
<evidence type="ECO:0000256" key="8">
    <source>
        <dbReference type="HAMAP-Rule" id="MF_00367"/>
    </source>
</evidence>
<protein>
    <recommendedName>
        <fullName evidence="2 8">GTPase Era</fullName>
    </recommendedName>
</protein>
<comment type="function">
    <text evidence="8">An essential GTPase that binds both GDP and GTP, with rapid nucleotide exchange. Plays a role in 16S rRNA processing and 30S ribosomal subunit biogenesis and possibly also in cell cycle regulation and energy metabolism.</text>
</comment>
<dbReference type="PRINTS" id="PR00326">
    <property type="entry name" value="GTP1OBG"/>
</dbReference>
<dbReference type="Proteomes" id="UP000304148">
    <property type="component" value="Chromosome"/>
</dbReference>
<keyword evidence="5 8" id="KW-0694">RNA-binding</keyword>
<evidence type="ECO:0000256" key="6">
    <source>
        <dbReference type="ARBA" id="ARBA00023134"/>
    </source>
</evidence>
<dbReference type="SUPFAM" id="SSF54814">
    <property type="entry name" value="Prokaryotic type KH domain (KH-domain type II)"/>
    <property type="match status" value="1"/>
</dbReference>
<dbReference type="RefSeq" id="WP_370510413.1">
    <property type="nucleotide sequence ID" value="NZ_JAMDLY010000014.1"/>
</dbReference>
<keyword evidence="6 8" id="KW-0342">GTP-binding</keyword>
<dbReference type="InterPro" id="IPR030388">
    <property type="entry name" value="G_ERA_dom"/>
</dbReference>
<dbReference type="FunFam" id="3.30.300.20:FF:000003">
    <property type="entry name" value="GTPase Era"/>
    <property type="match status" value="1"/>
</dbReference>
<feature type="domain" description="Era-type G" evidence="12">
    <location>
        <begin position="14"/>
        <end position="181"/>
    </location>
</feature>
<feature type="binding site" evidence="8">
    <location>
        <begin position="22"/>
        <end position="29"/>
    </location>
    <ligand>
        <name>GTP</name>
        <dbReference type="ChEBI" id="CHEBI:37565"/>
    </ligand>
</feature>
<keyword evidence="8" id="KW-1003">Cell membrane</keyword>
<dbReference type="GO" id="GO:0043024">
    <property type="term" value="F:ribosomal small subunit binding"/>
    <property type="evidence" value="ECO:0007669"/>
    <property type="project" value="TreeGrafter"/>
</dbReference>
<evidence type="ECO:0000256" key="7">
    <source>
        <dbReference type="ARBA" id="ARBA00023136"/>
    </source>
</evidence>
<dbReference type="GO" id="GO:0070181">
    <property type="term" value="F:small ribosomal subunit rRNA binding"/>
    <property type="evidence" value="ECO:0007669"/>
    <property type="project" value="UniProtKB-UniRule"/>
</dbReference>
<dbReference type="GO" id="GO:0005525">
    <property type="term" value="F:GTP binding"/>
    <property type="evidence" value="ECO:0007669"/>
    <property type="project" value="UniProtKB-UniRule"/>
</dbReference>
<feature type="binding site" evidence="8">
    <location>
        <begin position="69"/>
        <end position="73"/>
    </location>
    <ligand>
        <name>GTP</name>
        <dbReference type="ChEBI" id="CHEBI:37565"/>
    </ligand>
</feature>
<dbReference type="PANTHER" id="PTHR42698:SF1">
    <property type="entry name" value="GTPASE ERA, MITOCHONDRIAL"/>
    <property type="match status" value="1"/>
</dbReference>
<comment type="subunit">
    <text evidence="8">Monomer.</text>
</comment>
<dbReference type="NCBIfam" id="NF000908">
    <property type="entry name" value="PRK00089.1"/>
    <property type="match status" value="1"/>
</dbReference>
<feature type="region of interest" description="G2" evidence="9">
    <location>
        <begin position="48"/>
        <end position="52"/>
    </location>
</feature>
<evidence type="ECO:0000256" key="1">
    <source>
        <dbReference type="ARBA" id="ARBA00007921"/>
    </source>
</evidence>
<evidence type="ECO:0000256" key="2">
    <source>
        <dbReference type="ARBA" id="ARBA00020484"/>
    </source>
</evidence>
<evidence type="ECO:0000256" key="5">
    <source>
        <dbReference type="ARBA" id="ARBA00022884"/>
    </source>
</evidence>
<dbReference type="Pfam" id="PF07650">
    <property type="entry name" value="KH_2"/>
    <property type="match status" value="1"/>
</dbReference>
<dbReference type="GO" id="GO:0003924">
    <property type="term" value="F:GTPase activity"/>
    <property type="evidence" value="ECO:0007669"/>
    <property type="project" value="UniProtKB-UniRule"/>
</dbReference>
<organism evidence="13 14">
    <name type="scientific">Paenibacillus alvei</name>
    <name type="common">Bacillus alvei</name>
    <dbReference type="NCBI Taxonomy" id="44250"/>
    <lineage>
        <taxon>Bacteria</taxon>
        <taxon>Bacillati</taxon>
        <taxon>Bacillota</taxon>
        <taxon>Bacilli</taxon>
        <taxon>Bacillales</taxon>
        <taxon>Paenibacillaceae</taxon>
        <taxon>Paenibacillus</taxon>
    </lineage>
</organism>
<evidence type="ECO:0000313" key="13">
    <source>
        <dbReference type="EMBL" id="SYX82533.1"/>
    </source>
</evidence>
<dbReference type="InterPro" id="IPR005662">
    <property type="entry name" value="GTPase_Era-like"/>
</dbReference>
<keyword evidence="8" id="KW-0699">rRNA-binding</keyword>
<comment type="similarity">
    <text evidence="1 8 9 10">Belongs to the TRAFAC class TrmE-Era-EngA-EngB-Septin-like GTPase superfamily. Era GTPase family.</text>
</comment>
<dbReference type="GO" id="GO:0005829">
    <property type="term" value="C:cytosol"/>
    <property type="evidence" value="ECO:0007669"/>
    <property type="project" value="TreeGrafter"/>
</dbReference>
<dbReference type="NCBIfam" id="TIGR00231">
    <property type="entry name" value="small_GTP"/>
    <property type="match status" value="1"/>
</dbReference>